<reference evidence="3" key="1">
    <citation type="journal article" date="2019" name="Int. J. Syst. Evol. Microbiol.">
        <title>The Global Catalogue of Microorganisms (GCM) 10K type strain sequencing project: providing services to taxonomists for standard genome sequencing and annotation.</title>
        <authorList>
            <consortium name="The Broad Institute Genomics Platform"/>
            <consortium name="The Broad Institute Genome Sequencing Center for Infectious Disease"/>
            <person name="Wu L."/>
            <person name="Ma J."/>
        </authorList>
    </citation>
    <scope>NUCLEOTIDE SEQUENCE [LARGE SCALE GENOMIC DNA]</scope>
    <source>
        <strain evidence="3">CGMCC 1.8860</strain>
    </source>
</reference>
<feature type="transmembrane region" description="Helical" evidence="1">
    <location>
        <begin position="37"/>
        <end position="53"/>
    </location>
</feature>
<gene>
    <name evidence="2" type="ORF">GCM10010971_38330</name>
</gene>
<organism evidence="2 3">
    <name type="scientific">Silvimonas amylolytica</name>
    <dbReference type="NCBI Taxonomy" id="449663"/>
    <lineage>
        <taxon>Bacteria</taxon>
        <taxon>Pseudomonadati</taxon>
        <taxon>Pseudomonadota</taxon>
        <taxon>Betaproteobacteria</taxon>
        <taxon>Neisseriales</taxon>
        <taxon>Chitinibacteraceae</taxon>
        <taxon>Silvimonas</taxon>
    </lineage>
</organism>
<evidence type="ECO:0000313" key="2">
    <source>
        <dbReference type="EMBL" id="GGP28014.1"/>
    </source>
</evidence>
<keyword evidence="1" id="KW-0812">Transmembrane</keyword>
<keyword evidence="1" id="KW-1133">Transmembrane helix</keyword>
<proteinExistence type="predicted"/>
<dbReference type="Proteomes" id="UP000621859">
    <property type="component" value="Unassembled WGS sequence"/>
</dbReference>
<feature type="transmembrane region" description="Helical" evidence="1">
    <location>
        <begin position="148"/>
        <end position="168"/>
    </location>
</feature>
<keyword evidence="3" id="KW-1185">Reference proteome</keyword>
<sequence length="177" mass="19706">MATRDIKKPAIAGFFISLPHILTNMNAVQTLEMNKKSLTGFYLFAALFMVFSLPGPDITLRVPPLISLLLFLTFFLIPANTLIFIIKKSAREHTGALAILFGRDIVQFLLRFLTLCLVALFGVAFYAVISTGHAVHPANTDYRLFDLLRMSVFAVAMCGALIYQLFFWKTPAAQQVG</sequence>
<protein>
    <submittedName>
        <fullName evidence="2">Uncharacterized protein</fullName>
    </submittedName>
</protein>
<name>A0ABQ2PRW8_9NEIS</name>
<feature type="transmembrane region" description="Helical" evidence="1">
    <location>
        <begin position="65"/>
        <end position="87"/>
    </location>
</feature>
<comment type="caution">
    <text evidence="2">The sequence shown here is derived from an EMBL/GenBank/DDBJ whole genome shotgun (WGS) entry which is preliminary data.</text>
</comment>
<evidence type="ECO:0000256" key="1">
    <source>
        <dbReference type="SAM" id="Phobius"/>
    </source>
</evidence>
<accession>A0ABQ2PRW8</accession>
<feature type="transmembrane region" description="Helical" evidence="1">
    <location>
        <begin position="108"/>
        <end position="128"/>
    </location>
</feature>
<keyword evidence="1" id="KW-0472">Membrane</keyword>
<dbReference type="EMBL" id="BMLY01000009">
    <property type="protein sequence ID" value="GGP28014.1"/>
    <property type="molecule type" value="Genomic_DNA"/>
</dbReference>
<evidence type="ECO:0000313" key="3">
    <source>
        <dbReference type="Proteomes" id="UP000621859"/>
    </source>
</evidence>